<evidence type="ECO:0000256" key="3">
    <source>
        <dbReference type="ARBA" id="ARBA00022723"/>
    </source>
</evidence>
<name>A0A7M2X4G8_9BACT</name>
<dbReference type="PANTHER" id="PTHR45953:SF1">
    <property type="entry name" value="IDURONATE 2-SULFATASE"/>
    <property type="match status" value="1"/>
</dbReference>
<dbReference type="Proteomes" id="UP000593765">
    <property type="component" value="Chromosome"/>
</dbReference>
<evidence type="ECO:0000256" key="1">
    <source>
        <dbReference type="ARBA" id="ARBA00001913"/>
    </source>
</evidence>
<dbReference type="InterPro" id="IPR036208">
    <property type="entry name" value="VHL_sf"/>
</dbReference>
<comment type="similarity">
    <text evidence="2">Belongs to the sulfatase family.</text>
</comment>
<feature type="domain" description="Sulfatase N-terminal" evidence="8">
    <location>
        <begin position="31"/>
        <end position="381"/>
    </location>
</feature>
<dbReference type="SUPFAM" id="SSF53649">
    <property type="entry name" value="Alkaline phosphatase-like"/>
    <property type="match status" value="1"/>
</dbReference>
<dbReference type="InterPro" id="IPR037140">
    <property type="entry name" value="VHL_beta_dom_sf"/>
</dbReference>
<comment type="cofactor">
    <cofactor evidence="1">
        <name>Ca(2+)</name>
        <dbReference type="ChEBI" id="CHEBI:29108"/>
    </cofactor>
</comment>
<evidence type="ECO:0000256" key="6">
    <source>
        <dbReference type="ARBA" id="ARBA00022837"/>
    </source>
</evidence>
<dbReference type="InterPro" id="IPR017850">
    <property type="entry name" value="Alkaline_phosphatase_core_sf"/>
</dbReference>
<evidence type="ECO:0000256" key="5">
    <source>
        <dbReference type="ARBA" id="ARBA00022801"/>
    </source>
</evidence>
<dbReference type="Gene3D" id="3.40.720.10">
    <property type="entry name" value="Alkaline Phosphatase, subunit A"/>
    <property type="match status" value="1"/>
</dbReference>
<evidence type="ECO:0000259" key="8">
    <source>
        <dbReference type="Pfam" id="PF00884"/>
    </source>
</evidence>
<evidence type="ECO:0000256" key="7">
    <source>
        <dbReference type="SAM" id="MobiDB-lite"/>
    </source>
</evidence>
<dbReference type="KEGG" id="hbs:IPV69_04225"/>
<dbReference type="GO" id="GO:0005737">
    <property type="term" value="C:cytoplasm"/>
    <property type="evidence" value="ECO:0007669"/>
    <property type="project" value="TreeGrafter"/>
</dbReference>
<dbReference type="RefSeq" id="WP_241179992.1">
    <property type="nucleotide sequence ID" value="NZ_CP063458.1"/>
</dbReference>
<keyword evidence="6" id="KW-0106">Calcium</keyword>
<reference evidence="9 10" key="1">
    <citation type="submission" date="2020-10" db="EMBL/GenBank/DDBJ databases">
        <title>Wide distribution of Phycisphaera-like planctomycetes from WD2101 soil group in peatlands and genome analysis of the first cultivated representative.</title>
        <authorList>
            <person name="Dedysh S.N."/>
            <person name="Beletsky A.V."/>
            <person name="Ivanova A."/>
            <person name="Kulichevskaya I.S."/>
            <person name="Suzina N.E."/>
            <person name="Philippov D.A."/>
            <person name="Rakitin A.L."/>
            <person name="Mardanov A.V."/>
            <person name="Ravin N.V."/>
        </authorList>
    </citation>
    <scope>NUCLEOTIDE SEQUENCE [LARGE SCALE GENOMIC DNA]</scope>
    <source>
        <strain evidence="9 10">M1803</strain>
    </source>
</reference>
<organism evidence="9 10">
    <name type="scientific">Humisphaera borealis</name>
    <dbReference type="NCBI Taxonomy" id="2807512"/>
    <lineage>
        <taxon>Bacteria</taxon>
        <taxon>Pseudomonadati</taxon>
        <taxon>Planctomycetota</taxon>
        <taxon>Phycisphaerae</taxon>
        <taxon>Tepidisphaerales</taxon>
        <taxon>Tepidisphaeraceae</taxon>
        <taxon>Humisphaera</taxon>
    </lineage>
</organism>
<dbReference type="AlphaFoldDB" id="A0A7M2X4G8"/>
<dbReference type="Pfam" id="PF00884">
    <property type="entry name" value="Sulfatase"/>
    <property type="match status" value="1"/>
</dbReference>
<gene>
    <name evidence="9" type="ORF">IPV69_04225</name>
</gene>
<dbReference type="SUPFAM" id="SSF49468">
    <property type="entry name" value="VHL"/>
    <property type="match status" value="1"/>
</dbReference>
<dbReference type="InterPro" id="IPR000917">
    <property type="entry name" value="Sulfatase_N"/>
</dbReference>
<keyword evidence="5 9" id="KW-0378">Hydrolase</keyword>
<dbReference type="EMBL" id="CP063458">
    <property type="protein sequence ID" value="QOV92332.1"/>
    <property type="molecule type" value="Genomic_DNA"/>
</dbReference>
<protein>
    <submittedName>
        <fullName evidence="9">Sulfatase-like hydrolase/transferase</fullName>
    </submittedName>
</protein>
<sequence>MAGIRVGGVLFALLAGLWGDGVCAATPGDKPNVLVIVADDLNDWVGCLGGHPQAKTPNIDRLARSGVLFTNAHCPAPSCNPSRSAIFSGVPPYRSGLYNNAQKLRDVIPRAELLPRHFSRNGYWSAGSGKLLHYVIDPQSWDDYFPEKSKDDPFPRTFDPPNRPVGLPVGGPWQYRETDWAALDVTDEQHGGDWLVTKWIGEQLRHPHDKPFFLACGIYKPHEPWFVPKEYFEPFPLETIQVGPGYKAEDLDDVPAAGQKLARNRYFEHIQKQGQWKQGVQAYLAAIHFADAMVGRVLDALEKSPHRDNTIVVLISDHGWHLGEKEHWQKYTGWRLCTRVPLIVRVPKGAAGLPEGTAAGDICDRAVSLTDVFRTLTDLCGLPASGNKDAAERSLVPLLRNPKGTWPHAAITQLQTPDAYSVSRDSWRYIHYANGEEELYDIAADPHEWTNLLHRDGTAEHKARAAELRALAPADAAPVADIPLASLPALDWHPADGGATPPSKPDGNPFDVTFVNSREQSVELFWIAPDGSSKSYGAIAAAKIIRQQTRPGAVWEIRAESGARLGSFVIGDRAAKAVIPDSEGTRPRGTGLGPAPTSG</sequence>
<dbReference type="GO" id="GO:0046872">
    <property type="term" value="F:metal ion binding"/>
    <property type="evidence" value="ECO:0007669"/>
    <property type="project" value="UniProtKB-KW"/>
</dbReference>
<keyword evidence="3" id="KW-0479">Metal-binding</keyword>
<accession>A0A7M2X4G8</accession>
<dbReference type="InterPro" id="IPR035874">
    <property type="entry name" value="IDS"/>
</dbReference>
<evidence type="ECO:0000256" key="2">
    <source>
        <dbReference type="ARBA" id="ARBA00008779"/>
    </source>
</evidence>
<feature type="region of interest" description="Disordered" evidence="7">
    <location>
        <begin position="579"/>
        <end position="599"/>
    </location>
</feature>
<dbReference type="CDD" id="cd16030">
    <property type="entry name" value="iduronate-2-sulfatase"/>
    <property type="match status" value="1"/>
</dbReference>
<keyword evidence="10" id="KW-1185">Reference proteome</keyword>
<dbReference type="PANTHER" id="PTHR45953">
    <property type="entry name" value="IDURONATE 2-SULFATASE"/>
    <property type="match status" value="1"/>
</dbReference>
<evidence type="ECO:0000313" key="9">
    <source>
        <dbReference type="EMBL" id="QOV92332.1"/>
    </source>
</evidence>
<evidence type="ECO:0000313" key="10">
    <source>
        <dbReference type="Proteomes" id="UP000593765"/>
    </source>
</evidence>
<proteinExistence type="inferred from homology"/>
<dbReference type="GO" id="GO:0004423">
    <property type="term" value="F:iduronate-2-sulfatase activity"/>
    <property type="evidence" value="ECO:0007669"/>
    <property type="project" value="InterPro"/>
</dbReference>
<evidence type="ECO:0000256" key="4">
    <source>
        <dbReference type="ARBA" id="ARBA00022729"/>
    </source>
</evidence>
<dbReference type="Gene3D" id="2.60.40.780">
    <property type="entry name" value="von Hippel-Lindau disease tumour suppressor, beta domain"/>
    <property type="match status" value="1"/>
</dbReference>
<keyword evidence="4" id="KW-0732">Signal</keyword>